<dbReference type="AlphaFoldDB" id="A0A9Q0G551"/>
<dbReference type="EMBL" id="JAKUCV010002150">
    <property type="protein sequence ID" value="KAJ4843754.1"/>
    <property type="molecule type" value="Genomic_DNA"/>
</dbReference>
<name>A0A9Q0G551_9ROSI</name>
<dbReference type="Proteomes" id="UP001141552">
    <property type="component" value="Unassembled WGS sequence"/>
</dbReference>
<sequence length="60" mass="7522">MWSVVRGIRRTKAKRRGRRNQEDGRVKYWCDCYNCSKLPTWLHKYVQCRHRKQSNKRKRI</sequence>
<accession>A0A9Q0G551</accession>
<comment type="caution">
    <text evidence="2">The sequence shown here is derived from an EMBL/GenBank/DDBJ whole genome shotgun (WGS) entry which is preliminary data.</text>
</comment>
<keyword evidence="3" id="KW-1185">Reference proteome</keyword>
<feature type="region of interest" description="Disordered" evidence="1">
    <location>
        <begin position="1"/>
        <end position="21"/>
    </location>
</feature>
<reference evidence="2" key="2">
    <citation type="journal article" date="2023" name="Plants (Basel)">
        <title>Annotation of the Turnera subulata (Passifloraceae) Draft Genome Reveals the S-Locus Evolved after the Divergence of Turneroideae from Passifloroideae in a Stepwise Manner.</title>
        <authorList>
            <person name="Henning P.M."/>
            <person name="Roalson E.H."/>
            <person name="Mir W."/>
            <person name="McCubbin A.G."/>
            <person name="Shore J.S."/>
        </authorList>
    </citation>
    <scope>NUCLEOTIDE SEQUENCE</scope>
    <source>
        <strain evidence="2">F60SS</strain>
    </source>
</reference>
<evidence type="ECO:0000313" key="3">
    <source>
        <dbReference type="Proteomes" id="UP001141552"/>
    </source>
</evidence>
<gene>
    <name evidence="2" type="ORF">Tsubulata_019187</name>
</gene>
<evidence type="ECO:0000313" key="2">
    <source>
        <dbReference type="EMBL" id="KAJ4843754.1"/>
    </source>
</evidence>
<evidence type="ECO:0000256" key="1">
    <source>
        <dbReference type="SAM" id="MobiDB-lite"/>
    </source>
</evidence>
<proteinExistence type="predicted"/>
<reference evidence="2" key="1">
    <citation type="submission" date="2022-02" db="EMBL/GenBank/DDBJ databases">
        <authorList>
            <person name="Henning P.M."/>
            <person name="McCubbin A.G."/>
            <person name="Shore J.S."/>
        </authorList>
    </citation>
    <scope>NUCLEOTIDE SEQUENCE</scope>
    <source>
        <strain evidence="2">F60SS</strain>
        <tissue evidence="2">Leaves</tissue>
    </source>
</reference>
<protein>
    <submittedName>
        <fullName evidence="2">Uncharacterized protein</fullName>
    </submittedName>
</protein>
<organism evidence="2 3">
    <name type="scientific">Turnera subulata</name>
    <dbReference type="NCBI Taxonomy" id="218843"/>
    <lineage>
        <taxon>Eukaryota</taxon>
        <taxon>Viridiplantae</taxon>
        <taxon>Streptophyta</taxon>
        <taxon>Embryophyta</taxon>
        <taxon>Tracheophyta</taxon>
        <taxon>Spermatophyta</taxon>
        <taxon>Magnoliopsida</taxon>
        <taxon>eudicotyledons</taxon>
        <taxon>Gunneridae</taxon>
        <taxon>Pentapetalae</taxon>
        <taxon>rosids</taxon>
        <taxon>fabids</taxon>
        <taxon>Malpighiales</taxon>
        <taxon>Passifloraceae</taxon>
        <taxon>Turnera</taxon>
    </lineage>
</organism>
<feature type="compositionally biased region" description="Basic residues" evidence="1">
    <location>
        <begin position="7"/>
        <end position="18"/>
    </location>
</feature>